<keyword evidence="2" id="KW-1133">Transmembrane helix</keyword>
<gene>
    <name evidence="3" type="ORF">PECAL_4P24600</name>
</gene>
<accession>A0A8J2SVG9</accession>
<name>A0A8J2SVG9_9STRA</name>
<evidence type="ECO:0000256" key="2">
    <source>
        <dbReference type="SAM" id="Phobius"/>
    </source>
</evidence>
<proteinExistence type="predicted"/>
<sequence>MADAPDCSPDGPVNLADDEQQPTEEVGVVGDTNLGVVMLALLVMGLINYSMRDPCTC</sequence>
<keyword evidence="2" id="KW-0812">Transmembrane</keyword>
<protein>
    <submittedName>
        <fullName evidence="3">Uncharacterized protein</fullName>
    </submittedName>
</protein>
<dbReference type="Proteomes" id="UP000789595">
    <property type="component" value="Unassembled WGS sequence"/>
</dbReference>
<feature type="region of interest" description="Disordered" evidence="1">
    <location>
        <begin position="1"/>
        <end position="27"/>
    </location>
</feature>
<evidence type="ECO:0000256" key="1">
    <source>
        <dbReference type="SAM" id="MobiDB-lite"/>
    </source>
</evidence>
<evidence type="ECO:0000313" key="3">
    <source>
        <dbReference type="EMBL" id="CAH0375137.1"/>
    </source>
</evidence>
<feature type="transmembrane region" description="Helical" evidence="2">
    <location>
        <begin position="34"/>
        <end position="51"/>
    </location>
</feature>
<reference evidence="3" key="1">
    <citation type="submission" date="2021-11" db="EMBL/GenBank/DDBJ databases">
        <authorList>
            <consortium name="Genoscope - CEA"/>
            <person name="William W."/>
        </authorList>
    </citation>
    <scope>NUCLEOTIDE SEQUENCE</scope>
</reference>
<evidence type="ECO:0000313" key="4">
    <source>
        <dbReference type="Proteomes" id="UP000789595"/>
    </source>
</evidence>
<keyword evidence="4" id="KW-1185">Reference proteome</keyword>
<dbReference type="EMBL" id="CAKKNE010000004">
    <property type="protein sequence ID" value="CAH0375137.1"/>
    <property type="molecule type" value="Genomic_DNA"/>
</dbReference>
<keyword evidence="2" id="KW-0472">Membrane</keyword>
<organism evidence="3 4">
    <name type="scientific">Pelagomonas calceolata</name>
    <dbReference type="NCBI Taxonomy" id="35677"/>
    <lineage>
        <taxon>Eukaryota</taxon>
        <taxon>Sar</taxon>
        <taxon>Stramenopiles</taxon>
        <taxon>Ochrophyta</taxon>
        <taxon>Pelagophyceae</taxon>
        <taxon>Pelagomonadales</taxon>
        <taxon>Pelagomonadaceae</taxon>
        <taxon>Pelagomonas</taxon>
    </lineage>
</organism>
<dbReference type="AlphaFoldDB" id="A0A8J2SVG9"/>
<comment type="caution">
    <text evidence="3">The sequence shown here is derived from an EMBL/GenBank/DDBJ whole genome shotgun (WGS) entry which is preliminary data.</text>
</comment>